<dbReference type="OMA" id="IEHATKY"/>
<dbReference type="EMBL" id="GL698521">
    <property type="protein sequence ID" value="EFY87819.1"/>
    <property type="molecule type" value="Genomic_DNA"/>
</dbReference>
<dbReference type="InterPro" id="IPR020946">
    <property type="entry name" value="Flavin_mOase-like"/>
</dbReference>
<evidence type="ECO:0000313" key="7">
    <source>
        <dbReference type="Proteomes" id="UP000002499"/>
    </source>
</evidence>
<dbReference type="Proteomes" id="UP000002499">
    <property type="component" value="Unassembled WGS sequence"/>
</dbReference>
<dbReference type="SUPFAM" id="SSF51905">
    <property type="entry name" value="FAD/NAD(P)-binding domain"/>
    <property type="match status" value="1"/>
</dbReference>
<evidence type="ECO:0000256" key="2">
    <source>
        <dbReference type="ARBA" id="ARBA00022630"/>
    </source>
</evidence>
<keyword evidence="4" id="KW-0560">Oxidoreductase</keyword>
<keyword evidence="6" id="KW-0503">Monooxygenase</keyword>
<protein>
    <submittedName>
        <fullName evidence="6">Putative steroid monooxygenase</fullName>
    </submittedName>
</protein>
<dbReference type="InParanoid" id="E9E8I8"/>
<dbReference type="AlphaFoldDB" id="E9E8I8"/>
<accession>E9E8I8</accession>
<dbReference type="PANTHER" id="PTHR42877">
    <property type="entry name" value="L-ORNITHINE N(5)-MONOOXYGENASE-RELATED"/>
    <property type="match status" value="1"/>
</dbReference>
<dbReference type="InterPro" id="IPR051209">
    <property type="entry name" value="FAD-bind_Monooxygenase_sf"/>
</dbReference>
<dbReference type="Gene3D" id="3.50.50.60">
    <property type="entry name" value="FAD/NAD(P)-binding domain"/>
    <property type="match status" value="3"/>
</dbReference>
<dbReference type="HOGENOM" id="CLU_006937_6_1_1"/>
<comment type="similarity">
    <text evidence="1">Belongs to the FAD-binding monooxygenase family.</text>
</comment>
<evidence type="ECO:0000256" key="3">
    <source>
        <dbReference type="ARBA" id="ARBA00022827"/>
    </source>
</evidence>
<reference evidence="6 7" key="1">
    <citation type="journal article" date="2011" name="PLoS Genet.">
        <title>Genome sequencing and comparative transcriptomics of the model entomopathogenic fungi Metarhizium anisopliae and M. acridum.</title>
        <authorList>
            <person name="Gao Q."/>
            <person name="Jin K."/>
            <person name="Ying S.H."/>
            <person name="Zhang Y."/>
            <person name="Xiao G."/>
            <person name="Shang Y."/>
            <person name="Duan Z."/>
            <person name="Hu X."/>
            <person name="Xie X.Q."/>
            <person name="Zhou G."/>
            <person name="Peng G."/>
            <person name="Luo Z."/>
            <person name="Huang W."/>
            <person name="Wang B."/>
            <person name="Fang W."/>
            <person name="Wang S."/>
            <person name="Zhong Y."/>
            <person name="Ma L.J."/>
            <person name="St Leger R.J."/>
            <person name="Zhao G.P."/>
            <person name="Pei Y."/>
            <person name="Feng M.G."/>
            <person name="Xia Y."/>
            <person name="Wang C."/>
        </authorList>
    </citation>
    <scope>NUCLEOTIDE SEQUENCE [LARGE SCALE GENOMIC DNA]</scope>
    <source>
        <strain evidence="6 7">CQMa 102</strain>
    </source>
</reference>
<keyword evidence="7" id="KW-1185">Reference proteome</keyword>
<dbReference type="PRINTS" id="PR00419">
    <property type="entry name" value="ADXRDTASE"/>
</dbReference>
<dbReference type="OrthoDB" id="74360at2759"/>
<dbReference type="Pfam" id="PF00743">
    <property type="entry name" value="FMO-like"/>
    <property type="match status" value="1"/>
</dbReference>
<dbReference type="GO" id="GO:0050660">
    <property type="term" value="F:flavin adenine dinucleotide binding"/>
    <property type="evidence" value="ECO:0007669"/>
    <property type="project" value="InterPro"/>
</dbReference>
<organism evidence="7">
    <name type="scientific">Metarhizium acridum (strain CQMa 102)</name>
    <dbReference type="NCBI Taxonomy" id="655827"/>
    <lineage>
        <taxon>Eukaryota</taxon>
        <taxon>Fungi</taxon>
        <taxon>Dikarya</taxon>
        <taxon>Ascomycota</taxon>
        <taxon>Pezizomycotina</taxon>
        <taxon>Sordariomycetes</taxon>
        <taxon>Hypocreomycetidae</taxon>
        <taxon>Hypocreales</taxon>
        <taxon>Clavicipitaceae</taxon>
        <taxon>Metarhizium</taxon>
    </lineage>
</organism>
<dbReference type="InterPro" id="IPR036188">
    <property type="entry name" value="FAD/NAD-bd_sf"/>
</dbReference>
<name>E9E8I8_METAQ</name>
<evidence type="ECO:0000313" key="6">
    <source>
        <dbReference type="EMBL" id="EFY87819.1"/>
    </source>
</evidence>
<keyword evidence="3" id="KW-0274">FAD</keyword>
<evidence type="ECO:0000256" key="5">
    <source>
        <dbReference type="SAM" id="MobiDB-lite"/>
    </source>
</evidence>
<dbReference type="GO" id="GO:0050661">
    <property type="term" value="F:NADP binding"/>
    <property type="evidence" value="ECO:0007669"/>
    <property type="project" value="InterPro"/>
</dbReference>
<evidence type="ECO:0000256" key="1">
    <source>
        <dbReference type="ARBA" id="ARBA00010139"/>
    </source>
</evidence>
<feature type="region of interest" description="Disordered" evidence="5">
    <location>
        <begin position="1"/>
        <end position="25"/>
    </location>
</feature>
<sequence length="555" mass="61859">MGNILNQTPVAEERGASGGSAKGSTDGYQVVEKALGEPRDLRIITVGAGASGLNLAYQINKHMQQVTHIVYEKNPEVGGTCYSSAPEILEYFKRLAAKYELYRFIKLSHKVINATWDGEGGIWNVKIENVSDGSVINDWCHFLISGSGILNNWKWPDIPGLHSFRGQLLHSAAWDPSADWRGKSVAVLGSGSSGVQIAPTIQPGSVAYRSLGVKKLITFIRTPTWITAGFAQSKAGPGGSNFSCIVPQQTISIHSLNLGTVSEEQKQTFRTDPEAYMDYRKDIESELNSRFKLIIKDSPEQEEAVRFSSNEMEEKLGKDSPLLRHMLPTFAVGCRRPTPGNGYLEALTKENVRVVTDAISQIVPEGIKTSTGEILKVDMFICATGFDISFCPRYPVIGEHGISLGDQWKDKPEAYLSLAVPNFPNHFKHAAKYIIQILYKCQTEGIQSIAPKQEAVADFAEHIDIFMKRTAWSTHCRSWFKNGKVDGPIVALHPGSRLHWFHMLEKPRFEDFNWQTFGRNRFAYLGNGFSTKENPGSDTTYYFDSPLEGYRNITY</sequence>
<gene>
    <name evidence="6" type="ORF">MAC_06186</name>
</gene>
<dbReference type="GO" id="GO:0004499">
    <property type="term" value="F:N,N-dimethylaniline monooxygenase activity"/>
    <property type="evidence" value="ECO:0007669"/>
    <property type="project" value="InterPro"/>
</dbReference>
<proteinExistence type="inferred from homology"/>
<dbReference type="Pfam" id="PF13450">
    <property type="entry name" value="NAD_binding_8"/>
    <property type="match status" value="1"/>
</dbReference>
<dbReference type="eggNOG" id="KOG1399">
    <property type="taxonomic scope" value="Eukaryota"/>
</dbReference>
<evidence type="ECO:0000256" key="4">
    <source>
        <dbReference type="ARBA" id="ARBA00023002"/>
    </source>
</evidence>
<dbReference type="PANTHER" id="PTHR42877:SF12">
    <property type="entry name" value="MONOOXYGENASE"/>
    <property type="match status" value="1"/>
</dbReference>
<keyword evidence="2" id="KW-0285">Flavoprotein</keyword>